<dbReference type="EMBL" id="CP136339">
    <property type="protein sequence ID" value="WOA51022.1"/>
    <property type="molecule type" value="Genomic_DNA"/>
</dbReference>
<gene>
    <name evidence="1" type="ORF">RXA29_13865</name>
</gene>
<dbReference type="Pfam" id="PF14253">
    <property type="entry name" value="AbiH"/>
    <property type="match status" value="1"/>
</dbReference>
<protein>
    <submittedName>
        <fullName evidence="1">Bacteriophage abortive infection AbiH family protein</fullName>
    </submittedName>
</protein>
<sequence length="300" mass="34116">MPPTTLYIIGNGFDLWHGIPSTFGHFKDYVQNVDSDVYREVEEYLPAGENWSELEQALSMLDSDMLIDNLGHFMASYSDDDWSDSGHHDFQYEVENVADRLSKELQAHFADWVRTLHIPTRDNVPRALSYLDQQALFLNFNYTSTLSSVYAVSPQYILFIHGCAAKLNETLILGHAWNPSARRSLNDRHDISEMDTRLMEANDIIDNYFSLTFKHSAEIIAKNSTFFESLVAVEQVIVLGHSLSDVDAAYFQALLAQPSVAQAQWTIAVRDLNEWPDKQSLLAALDLPLNNAKPVLWQDL</sequence>
<name>A0AAX4EUM4_9GAMM</name>
<proteinExistence type="predicted"/>
<evidence type="ECO:0000313" key="1">
    <source>
        <dbReference type="EMBL" id="WOA51022.1"/>
    </source>
</evidence>
<dbReference type="InterPro" id="IPR025935">
    <property type="entry name" value="AbiH"/>
</dbReference>
<dbReference type="RefSeq" id="WP_316391738.1">
    <property type="nucleotide sequence ID" value="NZ_CP136339.1"/>
</dbReference>
<accession>A0AAX4EUM4</accession>
<reference evidence="1" key="1">
    <citation type="submission" date="2023-10" db="EMBL/GenBank/DDBJ databases">
        <title>Clonality and diversity in the soft rot Dickeya solani phytopathogen.</title>
        <authorList>
            <person name="Pedron J."/>
            <person name="Van Gijsegem F."/>
            <person name="Portier P."/>
            <person name="Taghouti G."/>
        </authorList>
    </citation>
    <scope>NUCLEOTIDE SEQUENCE</scope>
    <source>
        <strain evidence="1">CFBP5647</strain>
    </source>
</reference>
<dbReference type="AlphaFoldDB" id="A0AAX4EUM4"/>
<evidence type="ECO:0000313" key="2">
    <source>
        <dbReference type="Proteomes" id="UP001304423"/>
    </source>
</evidence>
<dbReference type="Proteomes" id="UP001304423">
    <property type="component" value="Chromosome"/>
</dbReference>
<organism evidence="1 2">
    <name type="scientific">Dickeya solani</name>
    <dbReference type="NCBI Taxonomy" id="1089444"/>
    <lineage>
        <taxon>Bacteria</taxon>
        <taxon>Pseudomonadati</taxon>
        <taxon>Pseudomonadota</taxon>
        <taxon>Gammaproteobacteria</taxon>
        <taxon>Enterobacterales</taxon>
        <taxon>Pectobacteriaceae</taxon>
        <taxon>Dickeya</taxon>
    </lineage>
</organism>